<name>A0A1H2VCH6_9FIRM</name>
<reference evidence="2 3" key="1">
    <citation type="submission" date="2016-10" db="EMBL/GenBank/DDBJ databases">
        <authorList>
            <person name="de Groot N.N."/>
        </authorList>
    </citation>
    <scope>NUCLEOTIDE SEQUENCE [LARGE SCALE GENOMIC DNA]</scope>
    <source>
        <strain evidence="2 3">S3b</strain>
    </source>
</reference>
<dbReference type="Proteomes" id="UP000182429">
    <property type="component" value="Unassembled WGS sequence"/>
</dbReference>
<dbReference type="PANTHER" id="PTHR43698">
    <property type="entry name" value="RIBD C-TERMINAL DOMAIN CONTAINING PROTEIN"/>
    <property type="match status" value="1"/>
</dbReference>
<dbReference type="STRING" id="1630.SAMN05216514_12411"/>
<dbReference type="InterPro" id="IPR013096">
    <property type="entry name" value="Cupin_2"/>
</dbReference>
<protein>
    <submittedName>
        <fullName evidence="2">Cupin domain protein</fullName>
    </submittedName>
</protein>
<dbReference type="Gene3D" id="2.60.120.10">
    <property type="entry name" value="Jelly Rolls"/>
    <property type="match status" value="1"/>
</dbReference>
<dbReference type="AlphaFoldDB" id="A0A1H2VCH6"/>
<sequence length="141" mass="15876">MKYSNKNDFEKVNVFGTGNSNVNFAQYFIGESFLNPLTNGEFPLFNVTFEPGCRNNWHIHHAKSGGGQILICTAGEGWYQEEGKDAVELVPGKVIVIPANVKHWHGAKKDSWFSHIAIEVPGEETSNEWCEQVSDEDYLKL</sequence>
<organism evidence="2 3">
    <name type="scientific">Kandleria vitulina</name>
    <dbReference type="NCBI Taxonomy" id="1630"/>
    <lineage>
        <taxon>Bacteria</taxon>
        <taxon>Bacillati</taxon>
        <taxon>Bacillota</taxon>
        <taxon>Erysipelotrichia</taxon>
        <taxon>Erysipelotrichales</taxon>
        <taxon>Coprobacillaceae</taxon>
        <taxon>Kandleria</taxon>
    </lineage>
</organism>
<dbReference type="CDD" id="cd02233">
    <property type="entry name" value="cupin_HNL-like"/>
    <property type="match status" value="1"/>
</dbReference>
<dbReference type="SUPFAM" id="SSF51182">
    <property type="entry name" value="RmlC-like cupins"/>
    <property type="match status" value="1"/>
</dbReference>
<dbReference type="OrthoDB" id="9802489at2"/>
<dbReference type="InterPro" id="IPR014710">
    <property type="entry name" value="RmlC-like_jellyroll"/>
</dbReference>
<dbReference type="InterPro" id="IPR011051">
    <property type="entry name" value="RmlC_Cupin_sf"/>
</dbReference>
<dbReference type="Pfam" id="PF07883">
    <property type="entry name" value="Cupin_2"/>
    <property type="match status" value="1"/>
</dbReference>
<dbReference type="InterPro" id="IPR047263">
    <property type="entry name" value="HNL-like_cupin"/>
</dbReference>
<evidence type="ECO:0000313" key="2">
    <source>
        <dbReference type="EMBL" id="SDW65579.1"/>
    </source>
</evidence>
<accession>A0A1H2VCH6</accession>
<dbReference type="eggNOG" id="COG1917">
    <property type="taxonomic scope" value="Bacteria"/>
</dbReference>
<feature type="domain" description="Cupin type-2" evidence="1">
    <location>
        <begin position="47"/>
        <end position="110"/>
    </location>
</feature>
<proteinExistence type="predicted"/>
<dbReference type="PANTHER" id="PTHR43698:SF1">
    <property type="entry name" value="BLL4564 PROTEIN"/>
    <property type="match status" value="1"/>
</dbReference>
<gene>
    <name evidence="2" type="ORF">SAMN04487759_1316</name>
</gene>
<dbReference type="EMBL" id="FNNF01000031">
    <property type="protein sequence ID" value="SDW65579.1"/>
    <property type="molecule type" value="Genomic_DNA"/>
</dbReference>
<evidence type="ECO:0000259" key="1">
    <source>
        <dbReference type="Pfam" id="PF07883"/>
    </source>
</evidence>
<evidence type="ECO:0000313" key="3">
    <source>
        <dbReference type="Proteomes" id="UP000182429"/>
    </source>
</evidence>